<dbReference type="Proteomes" id="UP000050509">
    <property type="component" value="Unassembled WGS sequence"/>
</dbReference>
<comment type="caution">
    <text evidence="1">The sequence shown here is derived from an EMBL/GenBank/DDBJ whole genome shotgun (WGS) entry which is preliminary data.</text>
</comment>
<keyword evidence="2" id="KW-1185">Reference proteome</keyword>
<dbReference type="AlphaFoldDB" id="A0A0P9D8C4"/>
<gene>
    <name evidence="1" type="ORF">SE17_05775</name>
</gene>
<dbReference type="EMBL" id="LJCR01000113">
    <property type="protein sequence ID" value="KPV54105.1"/>
    <property type="molecule type" value="Genomic_DNA"/>
</dbReference>
<proteinExistence type="predicted"/>
<organism evidence="1 2">
    <name type="scientific">Kouleothrix aurantiaca</name>
    <dbReference type="NCBI Taxonomy" id="186479"/>
    <lineage>
        <taxon>Bacteria</taxon>
        <taxon>Bacillati</taxon>
        <taxon>Chloroflexota</taxon>
        <taxon>Chloroflexia</taxon>
        <taxon>Chloroflexales</taxon>
        <taxon>Roseiflexineae</taxon>
        <taxon>Roseiflexaceae</taxon>
        <taxon>Kouleothrix</taxon>
    </lineage>
</organism>
<evidence type="ECO:0000313" key="1">
    <source>
        <dbReference type="EMBL" id="KPV54105.1"/>
    </source>
</evidence>
<evidence type="ECO:0000313" key="2">
    <source>
        <dbReference type="Proteomes" id="UP000050509"/>
    </source>
</evidence>
<dbReference type="PROSITE" id="PS51257">
    <property type="entry name" value="PROKAR_LIPOPROTEIN"/>
    <property type="match status" value="1"/>
</dbReference>
<name>A0A0P9D8C4_9CHLR</name>
<protein>
    <submittedName>
        <fullName evidence="1">Uncharacterized protein</fullName>
    </submittedName>
</protein>
<sequence>MNSFFRKLHPSIAIYLALTLVGCSFRSHEAQRFRITNTSDIPIEQAIVTFPNERLVFGPLAPHSTSPYHVVQHGVYRDASYELTIHNQMLQFPVIDWVGEQPLAGQGFTSYLAVDLQAAQYQQIQASIRASED</sequence>
<reference evidence="1 2" key="1">
    <citation type="submission" date="2015-09" db="EMBL/GenBank/DDBJ databases">
        <title>Draft genome sequence of Kouleothrix aurantiaca JCM 19913.</title>
        <authorList>
            <person name="Hemp J."/>
        </authorList>
    </citation>
    <scope>NUCLEOTIDE SEQUENCE [LARGE SCALE GENOMIC DNA]</scope>
    <source>
        <strain evidence="1 2">COM-B</strain>
    </source>
</reference>
<accession>A0A0P9D8C4</accession>